<name>A0A3G1FGC9_9CAUD</name>
<proteinExistence type="predicted"/>
<dbReference type="EMBL" id="KX346243">
    <property type="protein sequence ID" value="AOQ29915.1"/>
    <property type="molecule type" value="Genomic_DNA"/>
</dbReference>
<gene>
    <name evidence="1" type="ORF">6W06_059</name>
</gene>
<protein>
    <submittedName>
        <fullName evidence="1">Uncharacterized protein</fullName>
    </submittedName>
</protein>
<organism evidence="1 2">
    <name type="scientific">Lactococcus phage 6W06</name>
    <dbReference type="NCBI Taxonomy" id="1874581"/>
    <lineage>
        <taxon>Viruses</taxon>
        <taxon>Duplodnaviria</taxon>
        <taxon>Heunggongvirae</taxon>
        <taxon>Uroviricota</taxon>
        <taxon>Caudoviricetes</taxon>
        <taxon>Skunavirus</taxon>
        <taxon>Skunavirus sv10W18</taxon>
    </lineage>
</organism>
<reference evidence="1 2" key="1">
    <citation type="submission" date="2016-05" db="EMBL/GenBank/DDBJ databases">
        <title>Bacteriophages play LEGO with their Carbohydrate Binding Modules.</title>
        <authorList>
            <person name="Hayes S."/>
        </authorList>
    </citation>
    <scope>NUCLEOTIDE SEQUENCE [LARGE SCALE GENOMIC DNA]</scope>
</reference>
<evidence type="ECO:0000313" key="2">
    <source>
        <dbReference type="Proteomes" id="UP000282557"/>
    </source>
</evidence>
<dbReference type="Proteomes" id="UP000282557">
    <property type="component" value="Segment"/>
</dbReference>
<evidence type="ECO:0000313" key="1">
    <source>
        <dbReference type="EMBL" id="AOQ29915.1"/>
    </source>
</evidence>
<sequence>MSFLLMCLYRLKPIFSFLRTAITYAYKFTRLGNSALTSQNISI</sequence>
<accession>A0A3G1FGC9</accession>